<dbReference type="SUPFAM" id="SSF51126">
    <property type="entry name" value="Pectin lyase-like"/>
    <property type="match status" value="1"/>
</dbReference>
<accession>A0A829YI94</accession>
<dbReference type="Pfam" id="PF13229">
    <property type="entry name" value="Beta_helix"/>
    <property type="match status" value="1"/>
</dbReference>
<gene>
    <name evidence="4" type="ORF">GCM10011487_45930</name>
</gene>
<dbReference type="AlphaFoldDB" id="A0A829YI94"/>
<dbReference type="EMBL" id="BLJN01000004">
    <property type="protein sequence ID" value="GFE82593.1"/>
    <property type="molecule type" value="Genomic_DNA"/>
</dbReference>
<feature type="domain" description="Right handed beta helix" evidence="3">
    <location>
        <begin position="133"/>
        <end position="276"/>
    </location>
</feature>
<sequence length="345" mass="36691">MPVRFSLFALVFVGVLSGCARSPQASTPPSSSGPKTHVVCPTQALAPDCAFSGGSGIQAAIDAATDGDTIRIRPGTYTPAGVRDVPYKIHTIRGFVVVDGKRLILIGEPGAVLDGSAGPRTTGLVIHRANVDVQGLTFTGFKFDVEEDEIYEGHGIFAIDSRVRVRDVTIEKYQKMGLTGRGNTDIDAQNLRVLDGHVAIWLDEHAHLRLTNALIRGNDSAGIAAYNNASAHVANSVFDRNLDDGLYGEQDATIYATNSIFLNNKPYVARATENSRIWVGYSALFGNEGGLFAKDAAVVRKGANVIEQDPKLDAEYRAQAGSPLEGKGDPEFGVPTGSPSRIGLP</sequence>
<evidence type="ECO:0000313" key="5">
    <source>
        <dbReference type="Proteomes" id="UP000445000"/>
    </source>
</evidence>
<dbReference type="InterPro" id="IPR011050">
    <property type="entry name" value="Pectin_lyase_fold/virulence"/>
</dbReference>
<evidence type="ECO:0000313" key="4">
    <source>
        <dbReference type="EMBL" id="GFE82593.1"/>
    </source>
</evidence>
<name>A0A829YI94_9GAMM</name>
<reference evidence="5" key="1">
    <citation type="submission" date="2020-01" db="EMBL/GenBank/DDBJ databases">
        <title>'Steroidobacter agaridevorans' sp. nov., agar-degrading bacteria isolated from rhizosphere soils.</title>
        <authorList>
            <person name="Ikenaga M."/>
            <person name="Kataoka M."/>
            <person name="Murouchi A."/>
            <person name="Katsuragi S."/>
            <person name="Sakai M."/>
        </authorList>
    </citation>
    <scope>NUCLEOTIDE SEQUENCE [LARGE SCALE GENOMIC DNA]</scope>
    <source>
        <strain evidence="5">YU21-B</strain>
    </source>
</reference>
<comment type="caution">
    <text evidence="4">The sequence shown here is derived from an EMBL/GenBank/DDBJ whole genome shotgun (WGS) entry which is preliminary data.</text>
</comment>
<organism evidence="4 5">
    <name type="scientific">Steroidobacter agaridevorans</name>
    <dbReference type="NCBI Taxonomy" id="2695856"/>
    <lineage>
        <taxon>Bacteria</taxon>
        <taxon>Pseudomonadati</taxon>
        <taxon>Pseudomonadota</taxon>
        <taxon>Gammaproteobacteria</taxon>
        <taxon>Steroidobacterales</taxon>
        <taxon>Steroidobacteraceae</taxon>
        <taxon>Steroidobacter</taxon>
    </lineage>
</organism>
<evidence type="ECO:0000259" key="3">
    <source>
        <dbReference type="Pfam" id="PF13229"/>
    </source>
</evidence>
<dbReference type="InterPro" id="IPR039448">
    <property type="entry name" value="Beta_helix"/>
</dbReference>
<dbReference type="Proteomes" id="UP000445000">
    <property type="component" value="Unassembled WGS sequence"/>
</dbReference>
<evidence type="ECO:0000256" key="2">
    <source>
        <dbReference type="SAM" id="SignalP"/>
    </source>
</evidence>
<dbReference type="Gene3D" id="2.160.20.10">
    <property type="entry name" value="Single-stranded right-handed beta-helix, Pectin lyase-like"/>
    <property type="match status" value="1"/>
</dbReference>
<protein>
    <recommendedName>
        <fullName evidence="3">Right handed beta helix domain-containing protein</fullName>
    </recommendedName>
</protein>
<proteinExistence type="predicted"/>
<keyword evidence="5" id="KW-1185">Reference proteome</keyword>
<keyword evidence="2" id="KW-0732">Signal</keyword>
<dbReference type="InterPro" id="IPR012334">
    <property type="entry name" value="Pectin_lyas_fold"/>
</dbReference>
<feature type="signal peptide" evidence="2">
    <location>
        <begin position="1"/>
        <end position="25"/>
    </location>
</feature>
<evidence type="ECO:0000256" key="1">
    <source>
        <dbReference type="SAM" id="MobiDB-lite"/>
    </source>
</evidence>
<dbReference type="PROSITE" id="PS51257">
    <property type="entry name" value="PROKAR_LIPOPROTEIN"/>
    <property type="match status" value="1"/>
</dbReference>
<feature type="chain" id="PRO_5032544223" description="Right handed beta helix domain-containing protein" evidence="2">
    <location>
        <begin position="26"/>
        <end position="345"/>
    </location>
</feature>
<feature type="region of interest" description="Disordered" evidence="1">
    <location>
        <begin position="310"/>
        <end position="345"/>
    </location>
</feature>
<dbReference type="RefSeq" id="WP_161814218.1">
    <property type="nucleotide sequence ID" value="NZ_BLJN01000004.1"/>
</dbReference>